<name>A0A8T2U634_CERRI</name>
<protein>
    <recommendedName>
        <fullName evidence="4">Secreted protein</fullName>
    </recommendedName>
</protein>
<proteinExistence type="predicted"/>
<feature type="chain" id="PRO_5035769923" description="Secreted protein" evidence="1">
    <location>
        <begin position="24"/>
        <end position="108"/>
    </location>
</feature>
<evidence type="ECO:0000313" key="2">
    <source>
        <dbReference type="EMBL" id="KAH7430148.1"/>
    </source>
</evidence>
<accession>A0A8T2U634</accession>
<sequence length="108" mass="12424">MQSFLIVDLVCSAWIGFVPRGEGGAVICGILRMSCRRMTTCYMGSISLLPCSVNPHQFCSHTWDICGYIWLKKKKNTLKAQIFHLYNRTFGLKKTKKPKYFIYTAFSQ</sequence>
<feature type="signal peptide" evidence="1">
    <location>
        <begin position="1"/>
        <end position="23"/>
    </location>
</feature>
<keyword evidence="1" id="KW-0732">Signal</keyword>
<organism evidence="2 3">
    <name type="scientific">Ceratopteris richardii</name>
    <name type="common">Triangle waterfern</name>
    <dbReference type="NCBI Taxonomy" id="49495"/>
    <lineage>
        <taxon>Eukaryota</taxon>
        <taxon>Viridiplantae</taxon>
        <taxon>Streptophyta</taxon>
        <taxon>Embryophyta</taxon>
        <taxon>Tracheophyta</taxon>
        <taxon>Polypodiopsida</taxon>
        <taxon>Polypodiidae</taxon>
        <taxon>Polypodiales</taxon>
        <taxon>Pteridineae</taxon>
        <taxon>Pteridaceae</taxon>
        <taxon>Parkerioideae</taxon>
        <taxon>Ceratopteris</taxon>
    </lineage>
</organism>
<comment type="caution">
    <text evidence="2">The sequence shown here is derived from an EMBL/GenBank/DDBJ whole genome shotgun (WGS) entry which is preliminary data.</text>
</comment>
<evidence type="ECO:0000256" key="1">
    <source>
        <dbReference type="SAM" id="SignalP"/>
    </source>
</evidence>
<reference evidence="2" key="1">
    <citation type="submission" date="2021-08" db="EMBL/GenBank/DDBJ databases">
        <title>WGS assembly of Ceratopteris richardii.</title>
        <authorList>
            <person name="Marchant D.B."/>
            <person name="Chen G."/>
            <person name="Jenkins J."/>
            <person name="Shu S."/>
            <person name="Leebens-Mack J."/>
            <person name="Grimwood J."/>
            <person name="Schmutz J."/>
            <person name="Soltis P."/>
            <person name="Soltis D."/>
            <person name="Chen Z.-H."/>
        </authorList>
    </citation>
    <scope>NUCLEOTIDE SEQUENCE</scope>
    <source>
        <strain evidence="2">Whitten #5841</strain>
        <tissue evidence="2">Leaf</tissue>
    </source>
</reference>
<keyword evidence="3" id="KW-1185">Reference proteome</keyword>
<evidence type="ECO:0008006" key="4">
    <source>
        <dbReference type="Google" id="ProtNLM"/>
    </source>
</evidence>
<evidence type="ECO:0000313" key="3">
    <source>
        <dbReference type="Proteomes" id="UP000825935"/>
    </source>
</evidence>
<gene>
    <name evidence="2" type="ORF">KP509_09G085900</name>
</gene>
<dbReference type="AlphaFoldDB" id="A0A8T2U634"/>
<dbReference type="Proteomes" id="UP000825935">
    <property type="component" value="Chromosome 9"/>
</dbReference>
<dbReference type="EMBL" id="CM035414">
    <property type="protein sequence ID" value="KAH7430148.1"/>
    <property type="molecule type" value="Genomic_DNA"/>
</dbReference>